<dbReference type="Gene3D" id="1.10.1740.10">
    <property type="match status" value="1"/>
</dbReference>
<dbReference type="InterPro" id="IPR014284">
    <property type="entry name" value="RNA_pol_sigma-70_dom"/>
</dbReference>
<dbReference type="InterPro" id="IPR007627">
    <property type="entry name" value="RNA_pol_sigma70_r2"/>
</dbReference>
<dbReference type="NCBIfam" id="TIGR02937">
    <property type="entry name" value="sigma70-ECF"/>
    <property type="match status" value="1"/>
</dbReference>
<proteinExistence type="inferred from homology"/>
<accession>A0A644WXW7</accession>
<evidence type="ECO:0000256" key="5">
    <source>
        <dbReference type="ARBA" id="ARBA00023163"/>
    </source>
</evidence>
<sequence>MQQGNIRNSGLAGSEDNQLMVLISGADQAAFTVLYNRWAGRIRYFFLRLYNYNSDAADDRTQDTFLKVLENASKFDTGQRFSPWLYAIAYNLYKNDLRRRQQELTYQETAVAASVSELPHAERKMEIRSSAEFVNKYLDKLDPDVKTIFILRHAEELSVPEIARVTGCPEGTVKSRLFYAMKKIVENLQPYKINEWI</sequence>
<evidence type="ECO:0000256" key="1">
    <source>
        <dbReference type="ARBA" id="ARBA00010641"/>
    </source>
</evidence>
<dbReference type="AlphaFoldDB" id="A0A644WXW7"/>
<evidence type="ECO:0008006" key="9">
    <source>
        <dbReference type="Google" id="ProtNLM"/>
    </source>
</evidence>
<organism evidence="8">
    <name type="scientific">bioreactor metagenome</name>
    <dbReference type="NCBI Taxonomy" id="1076179"/>
    <lineage>
        <taxon>unclassified sequences</taxon>
        <taxon>metagenomes</taxon>
        <taxon>ecological metagenomes</taxon>
    </lineage>
</organism>
<dbReference type="GO" id="GO:0016987">
    <property type="term" value="F:sigma factor activity"/>
    <property type="evidence" value="ECO:0007669"/>
    <property type="project" value="UniProtKB-KW"/>
</dbReference>
<feature type="domain" description="RNA polymerase sigma-70 region 2" evidence="6">
    <location>
        <begin position="34"/>
        <end position="101"/>
    </location>
</feature>
<evidence type="ECO:0000256" key="4">
    <source>
        <dbReference type="ARBA" id="ARBA00023125"/>
    </source>
</evidence>
<dbReference type="InterPro" id="IPR013249">
    <property type="entry name" value="RNA_pol_sigma70_r4_t2"/>
</dbReference>
<dbReference type="InterPro" id="IPR013325">
    <property type="entry name" value="RNA_pol_sigma_r2"/>
</dbReference>
<evidence type="ECO:0000256" key="2">
    <source>
        <dbReference type="ARBA" id="ARBA00023015"/>
    </source>
</evidence>
<dbReference type="Pfam" id="PF04542">
    <property type="entry name" value="Sigma70_r2"/>
    <property type="match status" value="1"/>
</dbReference>
<dbReference type="EMBL" id="VSSQ01001485">
    <property type="protein sequence ID" value="MPM08746.1"/>
    <property type="molecule type" value="Genomic_DNA"/>
</dbReference>
<dbReference type="PANTHER" id="PTHR43133:SF8">
    <property type="entry name" value="RNA POLYMERASE SIGMA FACTOR HI_1459-RELATED"/>
    <property type="match status" value="1"/>
</dbReference>
<feature type="domain" description="RNA polymerase sigma factor 70 region 4 type 2" evidence="7">
    <location>
        <begin position="137"/>
        <end position="184"/>
    </location>
</feature>
<keyword evidence="2" id="KW-0805">Transcription regulation</keyword>
<dbReference type="InterPro" id="IPR036388">
    <property type="entry name" value="WH-like_DNA-bd_sf"/>
</dbReference>
<dbReference type="SUPFAM" id="SSF88659">
    <property type="entry name" value="Sigma3 and sigma4 domains of RNA polymerase sigma factors"/>
    <property type="match status" value="1"/>
</dbReference>
<dbReference type="Gene3D" id="1.10.10.10">
    <property type="entry name" value="Winged helix-like DNA-binding domain superfamily/Winged helix DNA-binding domain"/>
    <property type="match status" value="1"/>
</dbReference>
<dbReference type="PANTHER" id="PTHR43133">
    <property type="entry name" value="RNA POLYMERASE ECF-TYPE SIGMA FACTO"/>
    <property type="match status" value="1"/>
</dbReference>
<evidence type="ECO:0000259" key="7">
    <source>
        <dbReference type="Pfam" id="PF08281"/>
    </source>
</evidence>
<comment type="caution">
    <text evidence="8">The sequence shown here is derived from an EMBL/GenBank/DDBJ whole genome shotgun (WGS) entry which is preliminary data.</text>
</comment>
<dbReference type="GO" id="GO:0003677">
    <property type="term" value="F:DNA binding"/>
    <property type="evidence" value="ECO:0007669"/>
    <property type="project" value="UniProtKB-KW"/>
</dbReference>
<dbReference type="SUPFAM" id="SSF88946">
    <property type="entry name" value="Sigma2 domain of RNA polymerase sigma factors"/>
    <property type="match status" value="1"/>
</dbReference>
<keyword evidence="3" id="KW-0731">Sigma factor</keyword>
<name>A0A644WXW7_9ZZZZ</name>
<dbReference type="InterPro" id="IPR039425">
    <property type="entry name" value="RNA_pol_sigma-70-like"/>
</dbReference>
<comment type="similarity">
    <text evidence="1">Belongs to the sigma-70 factor family. ECF subfamily.</text>
</comment>
<evidence type="ECO:0000259" key="6">
    <source>
        <dbReference type="Pfam" id="PF04542"/>
    </source>
</evidence>
<reference evidence="8" key="1">
    <citation type="submission" date="2019-08" db="EMBL/GenBank/DDBJ databases">
        <authorList>
            <person name="Kucharzyk K."/>
            <person name="Murdoch R.W."/>
            <person name="Higgins S."/>
            <person name="Loffler F."/>
        </authorList>
    </citation>
    <scope>NUCLEOTIDE SEQUENCE</scope>
</reference>
<dbReference type="InterPro" id="IPR013324">
    <property type="entry name" value="RNA_pol_sigma_r3/r4-like"/>
</dbReference>
<dbReference type="Pfam" id="PF08281">
    <property type="entry name" value="Sigma70_r4_2"/>
    <property type="match status" value="1"/>
</dbReference>
<dbReference type="GO" id="GO:0006352">
    <property type="term" value="P:DNA-templated transcription initiation"/>
    <property type="evidence" value="ECO:0007669"/>
    <property type="project" value="InterPro"/>
</dbReference>
<evidence type="ECO:0000256" key="3">
    <source>
        <dbReference type="ARBA" id="ARBA00023082"/>
    </source>
</evidence>
<protein>
    <recommendedName>
        <fullName evidence="9">ECF RNA polymerase sigma factor SigW</fullName>
    </recommendedName>
</protein>
<gene>
    <name evidence="8" type="ORF">SDC9_55060</name>
</gene>
<keyword evidence="5" id="KW-0804">Transcription</keyword>
<keyword evidence="4" id="KW-0238">DNA-binding</keyword>
<dbReference type="CDD" id="cd06171">
    <property type="entry name" value="Sigma70_r4"/>
    <property type="match status" value="1"/>
</dbReference>
<evidence type="ECO:0000313" key="8">
    <source>
        <dbReference type="EMBL" id="MPM08746.1"/>
    </source>
</evidence>